<dbReference type="Pfam" id="PF05199">
    <property type="entry name" value="GMC_oxred_C"/>
    <property type="match status" value="1"/>
</dbReference>
<dbReference type="RefSeq" id="WP_320002883.1">
    <property type="nucleotide sequence ID" value="NZ_JAUHJS010000001.1"/>
</dbReference>
<sequence>MNYDFIIIGAGSAGCVLANRLSAKGKFSVLLLEAGKPDKKPEIHIPAAYTQLNRTEVDWAFWTEPQAHVANRKLFVPRGKTLGGSSSTNAMAYVRGNKEDFNEWSALGNSGWSYEEVLPLFKKSEQNDSLGEPFHGHKGELPVQFCPAPSELAHAFISAAANQGIAPNPDYNGEEQLGASMLQFTIKNNQRQSTATAFLKPVMHRSNLSVRTGCHVMRLLIEDKTVKGVEFHNGKGLEKAYATKEVILSAGAIQSPQILQVSGIGDTEDLTSHGVEVMHHLPGVGKNLQDHVWSGISAWVNVPAGNSLLKPWNKAMALAKHFLLKTGPMGNSPLEANAFLKSEEALQRPDLQIHTVPLGIPADYSTDIHDINTFVKRDGIGLMVILIRPESRGTVQIKSNNPFDAPSIQPNFLSHSRDREVLHYGIQKAFQIMEDPALASYTPWGIHLPAERSREALDVHIDKSLETLYHPVGTCKMGQDEQAVVNAELLVHGLHGLRIADASIMPTIISGNTNAACIMIGEKAADMIWKKYGG</sequence>
<keyword evidence="7" id="KW-1185">Reference proteome</keyword>
<dbReference type="EMBL" id="JAUHJS010000001">
    <property type="protein sequence ID" value="MDN4164357.1"/>
    <property type="molecule type" value="Genomic_DNA"/>
</dbReference>
<name>A0ABT8F1Q3_9BACT</name>
<dbReference type="PANTHER" id="PTHR11552">
    <property type="entry name" value="GLUCOSE-METHANOL-CHOLINE GMC OXIDOREDUCTASE"/>
    <property type="match status" value="1"/>
</dbReference>
<dbReference type="PIRSF" id="PIRSF000137">
    <property type="entry name" value="Alcohol_oxidase"/>
    <property type="match status" value="1"/>
</dbReference>
<keyword evidence="4" id="KW-0274">FAD</keyword>
<comment type="caution">
    <text evidence="6">The sequence shown here is derived from an EMBL/GenBank/DDBJ whole genome shotgun (WGS) entry which is preliminary data.</text>
</comment>
<reference evidence="6" key="1">
    <citation type="submission" date="2023-06" db="EMBL/GenBank/DDBJ databases">
        <title>Cytophagales bacterium Strain LB-30, isolated from soil.</title>
        <authorList>
            <person name="Liu B."/>
        </authorList>
    </citation>
    <scope>NUCLEOTIDE SEQUENCE</scope>
    <source>
        <strain evidence="6">LB-30</strain>
    </source>
</reference>
<organism evidence="6 7">
    <name type="scientific">Shiella aurantiaca</name>
    <dbReference type="NCBI Taxonomy" id="3058365"/>
    <lineage>
        <taxon>Bacteria</taxon>
        <taxon>Pseudomonadati</taxon>
        <taxon>Bacteroidota</taxon>
        <taxon>Cytophagia</taxon>
        <taxon>Cytophagales</taxon>
        <taxon>Shiellaceae</taxon>
        <taxon>Shiella</taxon>
    </lineage>
</organism>
<comment type="cofactor">
    <cofactor evidence="1">
        <name>FAD</name>
        <dbReference type="ChEBI" id="CHEBI:57692"/>
    </cofactor>
</comment>
<evidence type="ECO:0000313" key="7">
    <source>
        <dbReference type="Proteomes" id="UP001168552"/>
    </source>
</evidence>
<evidence type="ECO:0000313" key="6">
    <source>
        <dbReference type="EMBL" id="MDN4164357.1"/>
    </source>
</evidence>
<evidence type="ECO:0000256" key="1">
    <source>
        <dbReference type="ARBA" id="ARBA00001974"/>
    </source>
</evidence>
<proteinExistence type="inferred from homology"/>
<dbReference type="Proteomes" id="UP001168552">
    <property type="component" value="Unassembled WGS sequence"/>
</dbReference>
<feature type="domain" description="Glucose-methanol-choline oxidoreductase N-terminal" evidence="5">
    <location>
        <begin position="251"/>
        <end position="265"/>
    </location>
</feature>
<dbReference type="PANTHER" id="PTHR11552:SF147">
    <property type="entry name" value="CHOLINE DEHYDROGENASE, MITOCHONDRIAL"/>
    <property type="match status" value="1"/>
</dbReference>
<gene>
    <name evidence="6" type="ORF">QWY31_02525</name>
</gene>
<dbReference type="SUPFAM" id="SSF51905">
    <property type="entry name" value="FAD/NAD(P)-binding domain"/>
    <property type="match status" value="1"/>
</dbReference>
<evidence type="ECO:0000259" key="5">
    <source>
        <dbReference type="PROSITE" id="PS00624"/>
    </source>
</evidence>
<dbReference type="InterPro" id="IPR012132">
    <property type="entry name" value="GMC_OxRdtase"/>
</dbReference>
<protein>
    <submittedName>
        <fullName evidence="6">GMC family oxidoreductase N-terminal domain-containing protein</fullName>
    </submittedName>
</protein>
<dbReference type="InterPro" id="IPR000172">
    <property type="entry name" value="GMC_OxRdtase_N"/>
</dbReference>
<dbReference type="SUPFAM" id="SSF54373">
    <property type="entry name" value="FAD-linked reductases, C-terminal domain"/>
    <property type="match status" value="1"/>
</dbReference>
<evidence type="ECO:0000256" key="2">
    <source>
        <dbReference type="ARBA" id="ARBA00010790"/>
    </source>
</evidence>
<evidence type="ECO:0000256" key="3">
    <source>
        <dbReference type="ARBA" id="ARBA00022630"/>
    </source>
</evidence>
<dbReference type="InterPro" id="IPR007867">
    <property type="entry name" value="GMC_OxRtase_C"/>
</dbReference>
<accession>A0ABT8F1Q3</accession>
<dbReference type="PROSITE" id="PS00624">
    <property type="entry name" value="GMC_OXRED_2"/>
    <property type="match status" value="1"/>
</dbReference>
<dbReference type="Gene3D" id="3.30.560.10">
    <property type="entry name" value="Glucose Oxidase, domain 3"/>
    <property type="match status" value="1"/>
</dbReference>
<dbReference type="Gene3D" id="3.50.50.60">
    <property type="entry name" value="FAD/NAD(P)-binding domain"/>
    <property type="match status" value="1"/>
</dbReference>
<evidence type="ECO:0000256" key="4">
    <source>
        <dbReference type="ARBA" id="ARBA00022827"/>
    </source>
</evidence>
<dbReference type="InterPro" id="IPR036188">
    <property type="entry name" value="FAD/NAD-bd_sf"/>
</dbReference>
<dbReference type="Pfam" id="PF00732">
    <property type="entry name" value="GMC_oxred_N"/>
    <property type="match status" value="1"/>
</dbReference>
<comment type="similarity">
    <text evidence="2">Belongs to the GMC oxidoreductase family.</text>
</comment>
<keyword evidence="3" id="KW-0285">Flavoprotein</keyword>